<reference evidence="2 3" key="1">
    <citation type="submission" date="2015-01" db="EMBL/GenBank/DDBJ databases">
        <title>Evolution of Trichinella species and genotypes.</title>
        <authorList>
            <person name="Korhonen P.K."/>
            <person name="Edoardo P."/>
            <person name="Giuseppe L.R."/>
            <person name="Gasser R.B."/>
        </authorList>
    </citation>
    <scope>NUCLEOTIDE SEQUENCE [LARGE SCALE GENOMIC DNA]</scope>
    <source>
        <strain evidence="2">ISS2496</strain>
    </source>
</reference>
<name>A0A0V1A194_9BILA</name>
<evidence type="ECO:0000313" key="3">
    <source>
        <dbReference type="Proteomes" id="UP000054783"/>
    </source>
</evidence>
<sequence>MYNGQKKNTSSAAATEILILSSDSKLIRIILLIKHFISGTVSTLQFMFKLIINIRRRVMYFVLGCYLRWTMSSSSLYEVEFLFSLFN</sequence>
<keyword evidence="1" id="KW-1133">Transmembrane helix</keyword>
<proteinExistence type="predicted"/>
<dbReference type="Proteomes" id="UP000054783">
    <property type="component" value="Unassembled WGS sequence"/>
</dbReference>
<feature type="transmembrane region" description="Helical" evidence="1">
    <location>
        <begin position="26"/>
        <end position="46"/>
    </location>
</feature>
<keyword evidence="3" id="KW-1185">Reference proteome</keyword>
<keyword evidence="1" id="KW-0472">Membrane</keyword>
<evidence type="ECO:0000313" key="2">
    <source>
        <dbReference type="EMBL" id="KRY18694.1"/>
    </source>
</evidence>
<evidence type="ECO:0000256" key="1">
    <source>
        <dbReference type="SAM" id="Phobius"/>
    </source>
</evidence>
<organism evidence="2 3">
    <name type="scientific">Trichinella patagoniensis</name>
    <dbReference type="NCBI Taxonomy" id="990121"/>
    <lineage>
        <taxon>Eukaryota</taxon>
        <taxon>Metazoa</taxon>
        <taxon>Ecdysozoa</taxon>
        <taxon>Nematoda</taxon>
        <taxon>Enoplea</taxon>
        <taxon>Dorylaimia</taxon>
        <taxon>Trichinellida</taxon>
        <taxon>Trichinellidae</taxon>
        <taxon>Trichinella</taxon>
    </lineage>
</organism>
<dbReference type="EMBL" id="JYDQ01000043">
    <property type="protein sequence ID" value="KRY18694.1"/>
    <property type="molecule type" value="Genomic_DNA"/>
</dbReference>
<keyword evidence="1" id="KW-0812">Transmembrane</keyword>
<dbReference type="AlphaFoldDB" id="A0A0V1A194"/>
<comment type="caution">
    <text evidence="2">The sequence shown here is derived from an EMBL/GenBank/DDBJ whole genome shotgun (WGS) entry which is preliminary data.</text>
</comment>
<protein>
    <submittedName>
        <fullName evidence="2">Uncharacterized protein</fullName>
    </submittedName>
</protein>
<accession>A0A0V1A194</accession>
<gene>
    <name evidence="2" type="ORF">T12_1378</name>
</gene>